<dbReference type="EMBL" id="BMKR01000040">
    <property type="protein sequence ID" value="GGG06070.1"/>
    <property type="molecule type" value="Genomic_DNA"/>
</dbReference>
<evidence type="ECO:0000313" key="2">
    <source>
        <dbReference type="EMBL" id="GGG06070.1"/>
    </source>
</evidence>
<organism evidence="2 3">
    <name type="scientific">Paenibacillus albidus</name>
    <dbReference type="NCBI Taxonomy" id="2041023"/>
    <lineage>
        <taxon>Bacteria</taxon>
        <taxon>Bacillati</taxon>
        <taxon>Bacillota</taxon>
        <taxon>Bacilli</taxon>
        <taxon>Bacillales</taxon>
        <taxon>Paenibacillaceae</taxon>
        <taxon>Paenibacillus</taxon>
    </lineage>
</organism>
<protein>
    <recommendedName>
        <fullName evidence="1">LysM domain-containing protein</fullName>
    </recommendedName>
</protein>
<dbReference type="SUPFAM" id="SSF54106">
    <property type="entry name" value="LysM domain"/>
    <property type="match status" value="1"/>
</dbReference>
<evidence type="ECO:0000259" key="1">
    <source>
        <dbReference type="SMART" id="SM00257"/>
    </source>
</evidence>
<keyword evidence="3" id="KW-1185">Reference proteome</keyword>
<comment type="caution">
    <text evidence="2">The sequence shown here is derived from an EMBL/GenBank/DDBJ whole genome shotgun (WGS) entry which is preliminary data.</text>
</comment>
<dbReference type="Pfam" id="PF01476">
    <property type="entry name" value="LysM"/>
    <property type="match status" value="3"/>
</dbReference>
<dbReference type="InterPro" id="IPR036779">
    <property type="entry name" value="LysM_dom_sf"/>
</dbReference>
<name>A0A917FW26_9BACL</name>
<reference evidence="2" key="1">
    <citation type="journal article" date="2014" name="Int. J. Syst. Evol. Microbiol.">
        <title>Complete genome sequence of Corynebacterium casei LMG S-19264T (=DSM 44701T), isolated from a smear-ripened cheese.</title>
        <authorList>
            <consortium name="US DOE Joint Genome Institute (JGI-PGF)"/>
            <person name="Walter F."/>
            <person name="Albersmeier A."/>
            <person name="Kalinowski J."/>
            <person name="Ruckert C."/>
        </authorList>
    </citation>
    <scope>NUCLEOTIDE SEQUENCE</scope>
    <source>
        <strain evidence="2">CGMCC 1.16134</strain>
    </source>
</reference>
<dbReference type="Pfam" id="PF10648">
    <property type="entry name" value="Gmad2"/>
    <property type="match status" value="1"/>
</dbReference>
<evidence type="ECO:0000313" key="3">
    <source>
        <dbReference type="Proteomes" id="UP000637643"/>
    </source>
</evidence>
<reference evidence="2" key="2">
    <citation type="submission" date="2020-09" db="EMBL/GenBank/DDBJ databases">
        <authorList>
            <person name="Sun Q."/>
            <person name="Zhou Y."/>
        </authorList>
    </citation>
    <scope>NUCLEOTIDE SEQUENCE</scope>
    <source>
        <strain evidence="2">CGMCC 1.16134</strain>
    </source>
</reference>
<proteinExistence type="predicted"/>
<feature type="domain" description="LysM" evidence="1">
    <location>
        <begin position="111"/>
        <end position="158"/>
    </location>
</feature>
<dbReference type="SMART" id="SM00257">
    <property type="entry name" value="LysM"/>
    <property type="match status" value="3"/>
</dbReference>
<dbReference type="Gene3D" id="3.10.350.10">
    <property type="entry name" value="LysM domain"/>
    <property type="match status" value="1"/>
</dbReference>
<sequence length="265" mass="29112">MSSGATLVYTLVNGESISSVARKLNLDANELARSNSLPVHFSPPQVSAMITVPGISLPSSGVYYNVNSNEHLYSIGFRFLASPNLIAGINPVIINQNLVYIDQKILVPAFVHTVENNETLIDISNLTGIPLTYLARVNEDRPSFTYESLPKGFDVLIPLPSSQGTVITNPVPGTRIDDDVSRTRVQGFASEFEGSFLYRVLDDDNHVLMEGSDSAPWIGDTFFGEFDFPLELHIPPSTPRGKILIFAYNEGNGSLIDLVETRIYF</sequence>
<dbReference type="RefSeq" id="WP_189031104.1">
    <property type="nucleotide sequence ID" value="NZ_BMKR01000040.1"/>
</dbReference>
<dbReference type="InterPro" id="IPR018392">
    <property type="entry name" value="LysM"/>
</dbReference>
<gene>
    <name evidence="2" type="ORF">GCM10010912_58390</name>
</gene>
<dbReference type="InterPro" id="IPR018911">
    <property type="entry name" value="Gmad2_Ig-like_dom"/>
</dbReference>
<dbReference type="AlphaFoldDB" id="A0A917FW26"/>
<feature type="domain" description="LysM" evidence="1">
    <location>
        <begin position="63"/>
        <end position="108"/>
    </location>
</feature>
<accession>A0A917FW26</accession>
<feature type="domain" description="LysM" evidence="1">
    <location>
        <begin position="8"/>
        <end position="53"/>
    </location>
</feature>
<dbReference type="Proteomes" id="UP000637643">
    <property type="component" value="Unassembled WGS sequence"/>
</dbReference>